<evidence type="ECO:0000256" key="1">
    <source>
        <dbReference type="ARBA" id="ARBA00009902"/>
    </source>
</evidence>
<feature type="domain" description="Glycosyl hydrolase family 32 N-terminal" evidence="5">
    <location>
        <begin position="48"/>
        <end position="351"/>
    </location>
</feature>
<dbReference type="SMART" id="SM00640">
    <property type="entry name" value="Glyco_32"/>
    <property type="match status" value="1"/>
</dbReference>
<keyword evidence="3" id="KW-0326">Glycosidase</keyword>
<dbReference type="Pfam" id="PF00251">
    <property type="entry name" value="Glyco_hydro_32N"/>
    <property type="match status" value="1"/>
</dbReference>
<evidence type="ECO:0000313" key="7">
    <source>
        <dbReference type="Proteomes" id="UP000803884"/>
    </source>
</evidence>
<protein>
    <recommendedName>
        <fullName evidence="5">Glycosyl hydrolase family 32 N-terminal domain-containing protein</fullName>
    </recommendedName>
</protein>
<dbReference type="GO" id="GO:0005987">
    <property type="term" value="P:sucrose catabolic process"/>
    <property type="evidence" value="ECO:0007669"/>
    <property type="project" value="TreeGrafter"/>
</dbReference>
<dbReference type="GO" id="GO:0000324">
    <property type="term" value="C:fungal-type vacuole"/>
    <property type="evidence" value="ECO:0007669"/>
    <property type="project" value="TreeGrafter"/>
</dbReference>
<dbReference type="SUPFAM" id="SSF75005">
    <property type="entry name" value="Arabinanase/levansucrase/invertase"/>
    <property type="match status" value="1"/>
</dbReference>
<dbReference type="InterPro" id="IPR023296">
    <property type="entry name" value="Glyco_hydro_beta-prop_sf"/>
</dbReference>
<evidence type="ECO:0000256" key="4">
    <source>
        <dbReference type="SAM" id="SignalP"/>
    </source>
</evidence>
<name>A0AB34KUI5_9PEZI</name>
<keyword evidence="2" id="KW-0378">Hydrolase</keyword>
<feature type="chain" id="PRO_5044311324" description="Glycosyl hydrolase family 32 N-terminal domain-containing protein" evidence="4">
    <location>
        <begin position="19"/>
        <end position="553"/>
    </location>
</feature>
<comment type="similarity">
    <text evidence="1">Belongs to the glycosyl hydrolase 32 family.</text>
</comment>
<evidence type="ECO:0000256" key="2">
    <source>
        <dbReference type="ARBA" id="ARBA00022801"/>
    </source>
</evidence>
<dbReference type="SUPFAM" id="SSF49899">
    <property type="entry name" value="Concanavalin A-like lectins/glucanases"/>
    <property type="match status" value="1"/>
</dbReference>
<reference evidence="6 7" key="1">
    <citation type="journal article" date="2020" name="Microbiol. Resour. Announc.">
        <title>Draft Genome Sequence of a Cladosporium Species Isolated from the Mesophotic Ascidian Didemnum maculosum.</title>
        <authorList>
            <person name="Gioti A."/>
            <person name="Siaperas R."/>
            <person name="Nikolaivits E."/>
            <person name="Le Goff G."/>
            <person name="Ouazzani J."/>
            <person name="Kotoulas G."/>
            <person name="Topakas E."/>
        </authorList>
    </citation>
    <scope>NUCLEOTIDE SEQUENCE [LARGE SCALE GENOMIC DNA]</scope>
    <source>
        <strain evidence="6 7">TM138-S3</strain>
    </source>
</reference>
<dbReference type="PANTHER" id="PTHR42800:SF2">
    <property type="entry name" value="INVERTASE-RELATED"/>
    <property type="match status" value="1"/>
</dbReference>
<dbReference type="CDD" id="cd18622">
    <property type="entry name" value="GH32_Inu-like"/>
    <property type="match status" value="1"/>
</dbReference>
<dbReference type="AlphaFoldDB" id="A0AB34KUI5"/>
<dbReference type="GeneID" id="96003951"/>
<comment type="caution">
    <text evidence="6">The sequence shown here is derived from an EMBL/GenBank/DDBJ whole genome shotgun (WGS) entry which is preliminary data.</text>
</comment>
<dbReference type="FunFam" id="2.115.10.20:FF:000002">
    <property type="entry name" value="Invertase 2"/>
    <property type="match status" value="1"/>
</dbReference>
<keyword evidence="4" id="KW-0732">Signal</keyword>
<evidence type="ECO:0000313" key="6">
    <source>
        <dbReference type="EMBL" id="KAL1588597.1"/>
    </source>
</evidence>
<dbReference type="PANTHER" id="PTHR42800">
    <property type="entry name" value="EXOINULINASE INUD (AFU_ORTHOLOGUE AFUA_5G00480)"/>
    <property type="match status" value="1"/>
</dbReference>
<dbReference type="InterPro" id="IPR013320">
    <property type="entry name" value="ConA-like_dom_sf"/>
</dbReference>
<keyword evidence="7" id="KW-1185">Reference proteome</keyword>
<organism evidence="6 7">
    <name type="scientific">Cladosporium halotolerans</name>
    <dbReference type="NCBI Taxonomy" id="1052096"/>
    <lineage>
        <taxon>Eukaryota</taxon>
        <taxon>Fungi</taxon>
        <taxon>Dikarya</taxon>
        <taxon>Ascomycota</taxon>
        <taxon>Pezizomycotina</taxon>
        <taxon>Dothideomycetes</taxon>
        <taxon>Dothideomycetidae</taxon>
        <taxon>Cladosporiales</taxon>
        <taxon>Cladosporiaceae</taxon>
        <taxon>Cladosporium</taxon>
    </lineage>
</organism>
<dbReference type="Gene3D" id="2.60.120.560">
    <property type="entry name" value="Exo-inulinase, domain 1"/>
    <property type="match status" value="1"/>
</dbReference>
<evidence type="ECO:0000259" key="5">
    <source>
        <dbReference type="Pfam" id="PF00251"/>
    </source>
</evidence>
<accession>A0AB34KUI5</accession>
<sequence length="553" mass="60953">MKLLASSSVASLAVLASAQNTSTVDTSPFPTDAPVPGNYTGGLRPQVHFSPPQGFMNDPNGVFYQNGTYHLYYQYNPAALVAGNQHWGHATSQDLYRWENQPIALYPPVENSGVFSGSAVTDPNNTSGFFPDQDDGVVAIFTTNYGDANGGSGLQTQDIAYSRDGGYTFEWYDQNPVIDYNSSQFRDPKVVRYGDEWVMVITFSQEFTISIFKSPDLKNWTFASNFTDAGLLGAQYECPNMVQIPTRDHDTGEEGEMLDLLTLSIQPGAPLGGSVTEYFIGRFNGTHFNPIDRATRLNDFAKDNYAGQFFYGTPEGQDPIDIAWASNWQYTNRVPTASEGWRSAMTVPRSNYVTNATRIGWTLVTEPFNIDAITNTTIEEKSWTGNGSAIVDYSQVESNALHFSINVTGINQTELGTNPTLNFTFMSPVSGESIRNGFLFSGDNPFWVDRSGVNGFVDDIFWNTKFSVADIYNGTVWNVEGVIDRSIFEVFVDRGIHAATVLYYPDEPLTLLSVASRDLSPNAKVDLAVWSLESGWADTAEATPAQSGNYTRV</sequence>
<proteinExistence type="inferred from homology"/>
<dbReference type="PROSITE" id="PS00609">
    <property type="entry name" value="GLYCOSYL_HYDROL_F32"/>
    <property type="match status" value="1"/>
</dbReference>
<dbReference type="InterPro" id="IPR018053">
    <property type="entry name" value="Glyco_hydro_32_AS"/>
</dbReference>
<feature type="signal peptide" evidence="4">
    <location>
        <begin position="1"/>
        <end position="18"/>
    </location>
</feature>
<evidence type="ECO:0000256" key="3">
    <source>
        <dbReference type="ARBA" id="ARBA00023295"/>
    </source>
</evidence>
<dbReference type="InterPro" id="IPR001362">
    <property type="entry name" value="Glyco_hydro_32"/>
</dbReference>
<dbReference type="Proteomes" id="UP000803884">
    <property type="component" value="Unassembled WGS sequence"/>
</dbReference>
<dbReference type="Gene3D" id="2.115.10.20">
    <property type="entry name" value="Glycosyl hydrolase domain, family 43"/>
    <property type="match status" value="1"/>
</dbReference>
<gene>
    <name evidence="6" type="ORF">WHR41_02507</name>
</gene>
<dbReference type="EMBL" id="JAAQHG020000006">
    <property type="protein sequence ID" value="KAL1588597.1"/>
    <property type="molecule type" value="Genomic_DNA"/>
</dbReference>
<dbReference type="GO" id="GO:0004575">
    <property type="term" value="F:sucrose alpha-glucosidase activity"/>
    <property type="evidence" value="ECO:0007669"/>
    <property type="project" value="TreeGrafter"/>
</dbReference>
<dbReference type="InterPro" id="IPR013148">
    <property type="entry name" value="Glyco_hydro_32_N"/>
</dbReference>
<dbReference type="RefSeq" id="XP_069231702.1">
    <property type="nucleotide sequence ID" value="XM_069371113.1"/>
</dbReference>